<keyword evidence="7" id="KW-0342">GTP-binding</keyword>
<comment type="catalytic activity">
    <reaction evidence="14">
        <text>GTP = 3',5'-cyclic GMP + diphosphate</text>
        <dbReference type="Rhea" id="RHEA:13665"/>
        <dbReference type="ChEBI" id="CHEBI:33019"/>
        <dbReference type="ChEBI" id="CHEBI:37565"/>
        <dbReference type="ChEBI" id="CHEBI:57746"/>
        <dbReference type="EC" id="4.6.1.2"/>
    </reaction>
</comment>
<evidence type="ECO:0000256" key="3">
    <source>
        <dbReference type="ARBA" id="ARBA00022692"/>
    </source>
</evidence>
<dbReference type="Gene3D" id="3.40.50.2300">
    <property type="match status" value="1"/>
</dbReference>
<feature type="region of interest" description="Disordered" evidence="15">
    <location>
        <begin position="259"/>
        <end position="297"/>
    </location>
</feature>
<dbReference type="GO" id="GO:0005524">
    <property type="term" value="F:ATP binding"/>
    <property type="evidence" value="ECO:0007669"/>
    <property type="project" value="InterPro"/>
</dbReference>
<dbReference type="PROSITE" id="PS50011">
    <property type="entry name" value="PROTEIN_KINASE_DOM"/>
    <property type="match status" value="1"/>
</dbReference>
<dbReference type="GO" id="GO:0005886">
    <property type="term" value="C:plasma membrane"/>
    <property type="evidence" value="ECO:0007669"/>
    <property type="project" value="TreeGrafter"/>
</dbReference>
<protein>
    <recommendedName>
        <fullName evidence="2 14">Guanylate cyclase</fullName>
        <ecNumber evidence="2 14">4.6.1.2</ecNumber>
    </recommendedName>
</protein>
<keyword evidence="11 13" id="KW-0456">Lyase</keyword>
<keyword evidence="8" id="KW-0472">Membrane</keyword>
<evidence type="ECO:0000256" key="15">
    <source>
        <dbReference type="SAM" id="MobiDB-lite"/>
    </source>
</evidence>
<evidence type="ECO:0000256" key="7">
    <source>
        <dbReference type="ARBA" id="ARBA00023134"/>
    </source>
</evidence>
<feature type="domain" description="Protein kinase" evidence="16">
    <location>
        <begin position="322"/>
        <end position="602"/>
    </location>
</feature>
<evidence type="ECO:0000256" key="13">
    <source>
        <dbReference type="RuleBase" id="RU000405"/>
    </source>
</evidence>
<dbReference type="InterPro" id="IPR011009">
    <property type="entry name" value="Kinase-like_dom_sf"/>
</dbReference>
<dbReference type="Gene3D" id="3.30.70.1230">
    <property type="entry name" value="Nucleotide cyclase"/>
    <property type="match status" value="1"/>
</dbReference>
<evidence type="ECO:0000256" key="1">
    <source>
        <dbReference type="ARBA" id="ARBA00004479"/>
    </source>
</evidence>
<accession>A0A9X0CGW8</accession>
<evidence type="ECO:0000256" key="6">
    <source>
        <dbReference type="ARBA" id="ARBA00022989"/>
    </source>
</evidence>
<evidence type="ECO:0000256" key="14">
    <source>
        <dbReference type="RuleBase" id="RU003431"/>
    </source>
</evidence>
<dbReference type="EC" id="4.6.1.2" evidence="2 14"/>
<reference evidence="18" key="1">
    <citation type="submission" date="2023-01" db="EMBL/GenBank/DDBJ databases">
        <title>Genome assembly of the deep-sea coral Lophelia pertusa.</title>
        <authorList>
            <person name="Herrera S."/>
            <person name="Cordes E."/>
        </authorList>
    </citation>
    <scope>NUCLEOTIDE SEQUENCE</scope>
    <source>
        <strain evidence="18">USNM1676648</strain>
        <tissue evidence="18">Polyp</tissue>
    </source>
</reference>
<dbReference type="SUPFAM" id="SSF55073">
    <property type="entry name" value="Nucleotide cyclase"/>
    <property type="match status" value="1"/>
</dbReference>
<evidence type="ECO:0000256" key="11">
    <source>
        <dbReference type="ARBA" id="ARBA00023239"/>
    </source>
</evidence>
<dbReference type="InterPro" id="IPR000719">
    <property type="entry name" value="Prot_kinase_dom"/>
</dbReference>
<keyword evidence="4" id="KW-0732">Signal</keyword>
<dbReference type="EMBL" id="MU827778">
    <property type="protein sequence ID" value="KAJ7340164.1"/>
    <property type="molecule type" value="Genomic_DNA"/>
</dbReference>
<evidence type="ECO:0000256" key="2">
    <source>
        <dbReference type="ARBA" id="ARBA00012202"/>
    </source>
</evidence>
<dbReference type="GO" id="GO:0007168">
    <property type="term" value="P:receptor guanylyl cyclase signaling pathway"/>
    <property type="evidence" value="ECO:0007669"/>
    <property type="project" value="TreeGrafter"/>
</dbReference>
<feature type="domain" description="Guanylate cyclase" evidence="17">
    <location>
        <begin position="673"/>
        <end position="803"/>
    </location>
</feature>
<comment type="similarity">
    <text evidence="13">Belongs to the adenylyl cyclase class-4/guanylyl cyclase family.</text>
</comment>
<evidence type="ECO:0000256" key="9">
    <source>
        <dbReference type="ARBA" id="ARBA00023170"/>
    </source>
</evidence>
<evidence type="ECO:0000313" key="18">
    <source>
        <dbReference type="EMBL" id="KAJ7340164.1"/>
    </source>
</evidence>
<dbReference type="InterPro" id="IPR018297">
    <property type="entry name" value="A/G_cyclase_CS"/>
</dbReference>
<keyword evidence="3" id="KW-0812">Transmembrane</keyword>
<dbReference type="InterPro" id="IPR001054">
    <property type="entry name" value="A/G_cyclase"/>
</dbReference>
<sequence length="868" mass="98793">MGEDERGHEEVFEDEGIQVSYEAKMPMEYEQDKFDQVLEEIKTKARSNCNTRYISRICPTIYGLRQRKGMTNGDYVYIISTLSDIYQHQELDYWWTGISGKINKAEAEKAWHSVLTLVPRPYNVTKYETFEQRMIEIPNEFPFQDNETQENVVHYAAYLYDAVYLYALALNKTFTNGQDPRNGTAVFNNMRRTQFESITGFQVHVDDNGDVEFNMTLLEYVETESGKHEMKTVGEFKLNQTGTNQILELMPGINITWSEDGQRTSPPADGPSCGFMNELCPTPGPTPSPSPSQPSNSKVENIAAAAVVSSLIVACTVLVLFYCRKHTFEKELASQIWKVNYRDIVIRSAMGIGMSRLSNMSEISVTNRPQTGITLGTYKIREVHHPNLTRFFGACVEAPNICILTEYCSRGTLQEINLNEEIKLDNIFIHSFILEIATGMEYLHSVDIKFHGHLTSSNCVVDSRWILKITDHGLREFKSHNEQLSVRRRNYLADYSKLLWTAPEILHQKPSNRYRGSLKGDVYSFGIIVYELETRNLPFNDCHLESEEIIGRVLAGTSPPFRPPLPANVANEDLHLVMKMCWKEIPEERPDFWEIRKLLKKLHGGKNNLVDKIIYMLEEHSLNLENLSRNERNSGLKRRRGQRNCFTTCCQRVLLISLKSGRPVKAENFDEVTVFFSDIVGFTALSSESTPLQIVTLLNDLYTTFDAIIHGCDVYKVETIGDAYMVVSGLPIRNGHQHAKEIADMALHLLQSVQKFKIQHRPDEKLKLRIGIHSGPVCAGVVGLKMPRYCLFGDTVNTASRMESNGEALKIHMSGATKDYLKRFGGYVMHERGSIDIKGKGTLVTYWLQGRISADQSLKVFITPDARS</sequence>
<dbReference type="SMART" id="SM00044">
    <property type="entry name" value="CYCc"/>
    <property type="match status" value="1"/>
</dbReference>
<dbReference type="GO" id="GO:0035556">
    <property type="term" value="P:intracellular signal transduction"/>
    <property type="evidence" value="ECO:0007669"/>
    <property type="project" value="InterPro"/>
</dbReference>
<keyword evidence="19" id="KW-1185">Reference proteome</keyword>
<dbReference type="GO" id="GO:0005525">
    <property type="term" value="F:GTP binding"/>
    <property type="evidence" value="ECO:0007669"/>
    <property type="project" value="UniProtKB-KW"/>
</dbReference>
<comment type="caution">
    <text evidence="18">The sequence shown here is derived from an EMBL/GenBank/DDBJ whole genome shotgun (WGS) entry which is preliminary data.</text>
</comment>
<dbReference type="FunFam" id="3.30.70.1230:FF:000004">
    <property type="entry name" value="Guanylate cyclase"/>
    <property type="match status" value="1"/>
</dbReference>
<evidence type="ECO:0000256" key="12">
    <source>
        <dbReference type="ARBA" id="ARBA00023293"/>
    </source>
</evidence>
<dbReference type="GO" id="GO:0004016">
    <property type="term" value="F:adenylate cyclase activity"/>
    <property type="evidence" value="ECO:0007669"/>
    <property type="project" value="TreeGrafter"/>
</dbReference>
<evidence type="ECO:0000256" key="8">
    <source>
        <dbReference type="ARBA" id="ARBA00023136"/>
    </source>
</evidence>
<keyword evidence="10" id="KW-0325">Glycoprotein</keyword>
<evidence type="ECO:0000313" key="19">
    <source>
        <dbReference type="Proteomes" id="UP001163046"/>
    </source>
</evidence>
<dbReference type="PANTHER" id="PTHR11920">
    <property type="entry name" value="GUANYLYL CYCLASE"/>
    <property type="match status" value="1"/>
</dbReference>
<feature type="compositionally biased region" description="Pro residues" evidence="15">
    <location>
        <begin position="282"/>
        <end position="292"/>
    </location>
</feature>
<dbReference type="InterPro" id="IPR001828">
    <property type="entry name" value="ANF_lig-bd_rcpt"/>
</dbReference>
<dbReference type="Proteomes" id="UP001163046">
    <property type="component" value="Unassembled WGS sequence"/>
</dbReference>
<dbReference type="Pfam" id="PF00211">
    <property type="entry name" value="Guanylate_cyc"/>
    <property type="match status" value="1"/>
</dbReference>
<organism evidence="18 19">
    <name type="scientific">Desmophyllum pertusum</name>
    <dbReference type="NCBI Taxonomy" id="174260"/>
    <lineage>
        <taxon>Eukaryota</taxon>
        <taxon>Metazoa</taxon>
        <taxon>Cnidaria</taxon>
        <taxon>Anthozoa</taxon>
        <taxon>Hexacorallia</taxon>
        <taxon>Scleractinia</taxon>
        <taxon>Caryophylliina</taxon>
        <taxon>Caryophylliidae</taxon>
        <taxon>Desmophyllum</taxon>
    </lineage>
</organism>
<dbReference type="AlphaFoldDB" id="A0A9X0CGW8"/>
<dbReference type="InterPro" id="IPR001245">
    <property type="entry name" value="Ser-Thr/Tyr_kinase_cat_dom"/>
</dbReference>
<keyword evidence="12 14" id="KW-0141">cGMP biosynthesis</keyword>
<evidence type="ECO:0000256" key="5">
    <source>
        <dbReference type="ARBA" id="ARBA00022741"/>
    </source>
</evidence>
<name>A0A9X0CGW8_9CNID</name>
<proteinExistence type="inferred from homology"/>
<keyword evidence="6" id="KW-1133">Transmembrane helix</keyword>
<dbReference type="PANTHER" id="PTHR11920:SF335">
    <property type="entry name" value="GUANYLATE CYCLASE"/>
    <property type="match status" value="1"/>
</dbReference>
<dbReference type="InterPro" id="IPR028082">
    <property type="entry name" value="Peripla_BP_I"/>
</dbReference>
<dbReference type="GO" id="GO:0001653">
    <property type="term" value="F:peptide receptor activity"/>
    <property type="evidence" value="ECO:0007669"/>
    <property type="project" value="TreeGrafter"/>
</dbReference>
<gene>
    <name evidence="18" type="ORF">OS493_002892</name>
</gene>
<dbReference type="GO" id="GO:0004383">
    <property type="term" value="F:guanylate cyclase activity"/>
    <property type="evidence" value="ECO:0007669"/>
    <property type="project" value="UniProtKB-EC"/>
</dbReference>
<dbReference type="PROSITE" id="PS50125">
    <property type="entry name" value="GUANYLATE_CYCLASE_2"/>
    <property type="match status" value="1"/>
</dbReference>
<comment type="subcellular location">
    <subcellularLocation>
        <location evidence="1">Membrane</location>
        <topology evidence="1">Single-pass type I membrane protein</topology>
    </subcellularLocation>
</comment>
<dbReference type="Pfam" id="PF07714">
    <property type="entry name" value="PK_Tyr_Ser-Thr"/>
    <property type="match status" value="1"/>
</dbReference>
<evidence type="ECO:0000256" key="4">
    <source>
        <dbReference type="ARBA" id="ARBA00022729"/>
    </source>
</evidence>
<dbReference type="GO" id="GO:0004672">
    <property type="term" value="F:protein kinase activity"/>
    <property type="evidence" value="ECO:0007669"/>
    <property type="project" value="InterPro"/>
</dbReference>
<dbReference type="CDD" id="cd07302">
    <property type="entry name" value="CHD"/>
    <property type="match status" value="1"/>
</dbReference>
<dbReference type="InterPro" id="IPR029787">
    <property type="entry name" value="Nucleotide_cyclase"/>
</dbReference>
<evidence type="ECO:0000256" key="10">
    <source>
        <dbReference type="ARBA" id="ARBA00023180"/>
    </source>
</evidence>
<keyword evidence="9" id="KW-0675">Receptor</keyword>
<dbReference type="Gene3D" id="1.10.510.10">
    <property type="entry name" value="Transferase(Phosphotransferase) domain 1"/>
    <property type="match status" value="1"/>
</dbReference>
<evidence type="ECO:0000259" key="17">
    <source>
        <dbReference type="PROSITE" id="PS50125"/>
    </source>
</evidence>
<dbReference type="SUPFAM" id="SSF53822">
    <property type="entry name" value="Periplasmic binding protein-like I"/>
    <property type="match status" value="1"/>
</dbReference>
<dbReference type="Pfam" id="PF01094">
    <property type="entry name" value="ANF_receptor"/>
    <property type="match status" value="1"/>
</dbReference>
<dbReference type="OrthoDB" id="1890790at2759"/>
<evidence type="ECO:0000259" key="16">
    <source>
        <dbReference type="PROSITE" id="PS50011"/>
    </source>
</evidence>
<dbReference type="InterPro" id="IPR050401">
    <property type="entry name" value="Cyclic_nucleotide_synthase"/>
</dbReference>
<keyword evidence="5" id="KW-0547">Nucleotide-binding</keyword>
<dbReference type="SUPFAM" id="SSF56112">
    <property type="entry name" value="Protein kinase-like (PK-like)"/>
    <property type="match status" value="1"/>
</dbReference>
<dbReference type="PROSITE" id="PS00452">
    <property type="entry name" value="GUANYLATE_CYCLASE_1"/>
    <property type="match status" value="1"/>
</dbReference>